<dbReference type="GO" id="GO:0140359">
    <property type="term" value="F:ABC-type transporter activity"/>
    <property type="evidence" value="ECO:0007669"/>
    <property type="project" value="InterPro"/>
</dbReference>
<dbReference type="InterPro" id="IPR027417">
    <property type="entry name" value="P-loop_NTPase"/>
</dbReference>
<dbReference type="InterPro" id="IPR005074">
    <property type="entry name" value="Peptidase_C39"/>
</dbReference>
<dbReference type="PANTHER" id="PTHR43943">
    <property type="entry name" value="DEHYDROGENASE/REDUCTASE (SDR FAMILY) MEMBER 4"/>
    <property type="match status" value="1"/>
</dbReference>
<dbReference type="NCBIfam" id="NF005559">
    <property type="entry name" value="PRK07231.1"/>
    <property type="match status" value="1"/>
</dbReference>
<comment type="caution">
    <text evidence="8">The sequence shown here is derived from an EMBL/GenBank/DDBJ whole genome shotgun (WGS) entry which is preliminary data.</text>
</comment>
<feature type="transmembrane region" description="Helical" evidence="5">
    <location>
        <begin position="1061"/>
        <end position="1083"/>
    </location>
</feature>
<feature type="transmembrane region" description="Helical" evidence="5">
    <location>
        <begin position="261"/>
        <end position="284"/>
    </location>
</feature>
<dbReference type="Gene3D" id="2.40.30.170">
    <property type="match status" value="1"/>
</dbReference>
<dbReference type="Pfam" id="PF00664">
    <property type="entry name" value="ABC_membrane"/>
    <property type="match status" value="1"/>
</dbReference>
<evidence type="ECO:0000313" key="8">
    <source>
        <dbReference type="EMBL" id="CAE7459023.1"/>
    </source>
</evidence>
<feature type="transmembrane region" description="Helical" evidence="5">
    <location>
        <begin position="986"/>
        <end position="1005"/>
    </location>
</feature>
<dbReference type="SUPFAM" id="SSF51735">
    <property type="entry name" value="NAD(P)-binding Rossmann-fold domains"/>
    <property type="match status" value="1"/>
</dbReference>
<dbReference type="PANTHER" id="PTHR43943:SF2">
    <property type="entry name" value="DEHYDROGENASE_REDUCTASE 4"/>
    <property type="match status" value="1"/>
</dbReference>
<evidence type="ECO:0000259" key="6">
    <source>
        <dbReference type="PROSITE" id="PS50929"/>
    </source>
</evidence>
<feature type="transmembrane region" description="Helical" evidence="5">
    <location>
        <begin position="1089"/>
        <end position="1108"/>
    </location>
</feature>
<evidence type="ECO:0000259" key="7">
    <source>
        <dbReference type="PROSITE" id="PS50990"/>
    </source>
</evidence>
<dbReference type="InterPro" id="IPR020904">
    <property type="entry name" value="Sc_DH/Rdtase_CS"/>
</dbReference>
<dbReference type="InterPro" id="IPR010865">
    <property type="entry name" value="DUF1499"/>
</dbReference>
<reference evidence="8" key="1">
    <citation type="submission" date="2021-02" db="EMBL/GenBank/DDBJ databases">
        <authorList>
            <person name="Dougan E. K."/>
            <person name="Rhodes N."/>
            <person name="Thang M."/>
            <person name="Chan C."/>
        </authorList>
    </citation>
    <scope>NUCLEOTIDE SEQUENCE</scope>
</reference>
<dbReference type="CDD" id="cd05233">
    <property type="entry name" value="SDR_c"/>
    <property type="match status" value="1"/>
</dbReference>
<feature type="transmembrane region" description="Helical" evidence="5">
    <location>
        <begin position="1011"/>
        <end position="1029"/>
    </location>
</feature>
<dbReference type="Proteomes" id="UP000649617">
    <property type="component" value="Unassembled WGS sequence"/>
</dbReference>
<evidence type="ECO:0000256" key="1">
    <source>
        <dbReference type="ARBA" id="ARBA00006484"/>
    </source>
</evidence>
<organism evidence="8 9">
    <name type="scientific">Symbiodinium pilosum</name>
    <name type="common">Dinoflagellate</name>
    <dbReference type="NCBI Taxonomy" id="2952"/>
    <lineage>
        <taxon>Eukaryota</taxon>
        <taxon>Sar</taxon>
        <taxon>Alveolata</taxon>
        <taxon>Dinophyceae</taxon>
        <taxon>Suessiales</taxon>
        <taxon>Symbiodiniaceae</taxon>
        <taxon>Symbiodinium</taxon>
    </lineage>
</organism>
<dbReference type="InterPro" id="IPR011527">
    <property type="entry name" value="ABC1_TM_dom"/>
</dbReference>
<dbReference type="Gene3D" id="3.90.70.10">
    <property type="entry name" value="Cysteine proteinases"/>
    <property type="match status" value="1"/>
</dbReference>
<dbReference type="Pfam" id="PF03412">
    <property type="entry name" value="Peptidase_C39"/>
    <property type="match status" value="1"/>
</dbReference>
<dbReference type="OrthoDB" id="1393670at2759"/>
<comment type="similarity">
    <text evidence="1">Belongs to the short-chain dehydrogenases/reductases (SDR) family.</text>
</comment>
<dbReference type="Pfam" id="PF13561">
    <property type="entry name" value="adh_short_C2"/>
    <property type="match status" value="1"/>
</dbReference>
<dbReference type="InterPro" id="IPR002347">
    <property type="entry name" value="SDR_fam"/>
</dbReference>
<keyword evidence="2 5" id="KW-0812">Transmembrane</keyword>
<name>A0A812RZ24_SYMPI</name>
<feature type="transmembrane region" description="Helical" evidence="5">
    <location>
        <begin position="296"/>
        <end position="316"/>
    </location>
</feature>
<dbReference type="PRINTS" id="PR00081">
    <property type="entry name" value="GDHRDH"/>
</dbReference>
<evidence type="ECO:0000256" key="2">
    <source>
        <dbReference type="ARBA" id="ARBA00022692"/>
    </source>
</evidence>
<dbReference type="InterPro" id="IPR036640">
    <property type="entry name" value="ABC1_TM_sf"/>
</dbReference>
<evidence type="ECO:0000256" key="3">
    <source>
        <dbReference type="ARBA" id="ARBA00022989"/>
    </source>
</evidence>
<dbReference type="PROSITE" id="PS50990">
    <property type="entry name" value="PEPTIDASE_C39"/>
    <property type="match status" value="1"/>
</dbReference>
<feature type="transmembrane region" description="Helical" evidence="5">
    <location>
        <begin position="951"/>
        <end position="974"/>
    </location>
</feature>
<dbReference type="PROSITE" id="PS50929">
    <property type="entry name" value="ABC_TM1F"/>
    <property type="match status" value="1"/>
</dbReference>
<dbReference type="CDD" id="cd18567">
    <property type="entry name" value="ABC_6TM_CvaB_RaxB_like"/>
    <property type="match status" value="1"/>
</dbReference>
<dbReference type="SUPFAM" id="SSF52540">
    <property type="entry name" value="P-loop containing nucleoside triphosphate hydrolases"/>
    <property type="match status" value="1"/>
</dbReference>
<sequence length="1436" mass="155504">MGKKDMAGLFDLTGKVALITGSSKGIGRAIAEEMARQGAQVVISSRKADVCQEVADAINTELAGQPGGAIVIPANVGRKEELQRLVDETRAQLGKIDVLVCNAAVNPFYGSMADLPDDAFDKILSVNIQSNHWLAQMVAPEMIERGAGSIIIVSSVGGLKGSPVLGAYCISKAADLQLVRNLAVELGPHNITVNAISPGLVRTDFARALWENPEILKERTKGDPLRRIGEPQEIAGSAVYLASAAGSFTTGQNIVVDGGGFMLLAVGTVLAAAVFFLGIIAFAVSISKKLPSERSAVLIGVSISVVILALMGSQFMTAQSVPAIHNISTDTQDPPAFDKIVALRGADSNPLDYDAEKLAAVQREAYPQVQSLITEVAPGEVLNRAVTVLQDMGLEIVDTNAAAGRVEATDTTFWFGFKDDVVVRVRPEGSGSIVDVRSVSRVGQSDLGKNAERIGLCLALVFLSQLNYAEKIAVAGKVQPLQKPVVVAAPEAGTVVDVLVANGDIVVKGARLFSLNRAVHDLSGRSANFRVAQSIQAQLRSLRATRAEYVKTQALEEQLLREQLSATQAQQASARGQTFLLSRQLDISSRQLQKAQRLAGDGWLSEQDLEQSHQQHFRAEEALLLARRAVEALTADALGLDTRITLQQQKSLLRQAEYDMDVQQLELQLVAVQRDDFRLVKAPVAGKVDDLLLQPGERISAGKPALTLVQQSDQAQQVLLSLPSTAAGRVAVDMPVRLRFSGFPYQRFGVGAGTVRQISSVADAAQPIYRVWVDVQALPEAIGTLPAGMLVEAATPIYLQDTRNECGLACLAMVAHIYNADIDLYSLRHQFAGSVQALSLHSLSRMAAQLGLQARGIRCEPDGLKQLKRPAILHWQMEHFVVLVAVRARGCVIHDPNLGRVTCSWQEVSEKFTGVALELWPDVGGMTSQPVAHRLGWKQLWTLMQRGRGQFYLLVLLTLALQILVLLGPWHVQWTVDDALLSGDKTLISVLCMGFGLLLLLRVAAHLLRGLVSLRLGFTLSFYLGGYLLQHLLRLPNGWFESRHVGDVVSRFASLQPVRDLFTQGLAVMLVDAVMVVLSLLMLFVYDPAIALVVLATHSCFLLLQMLATGRLRQQTLGVVVAQAQEQSHLIESVRSIFNVKAYQQESSRLAQWQNLHAKSLKQALGLQQTQLGLGVGAMFVGGAELIVVIYLAAHAVLAGSLTVGMLFAFLSYRSHFTERLRSLVDQWLNLRAMTSHLERLADIWFAAPELSASEGSVDLAPAMRIREAGALALDAVDFRHDECSAWLLRGANLQVAPGEWVAIVGDSGTGKTTLLKLLMGFVAPCAGQVLIGQSPLRGPMVQSLRHHSACVMQGDTFFSGSIMENIALFETPDLPRVLACLEAVGMREVIELMPLKHLSPIGDLSSGLSTGQMQRLVLARALYRQPDYLFLDEYI</sequence>
<proteinExistence type="inferred from homology"/>
<accession>A0A812RZ24</accession>
<keyword evidence="3 5" id="KW-1133">Transmembrane helix</keyword>
<feature type="transmembrane region" description="Helical" evidence="5">
    <location>
        <begin position="1196"/>
        <end position="1213"/>
    </location>
</feature>
<dbReference type="GO" id="GO:0006508">
    <property type="term" value="P:proteolysis"/>
    <property type="evidence" value="ECO:0007669"/>
    <property type="project" value="InterPro"/>
</dbReference>
<dbReference type="SUPFAM" id="SSF90123">
    <property type="entry name" value="ABC transporter transmembrane region"/>
    <property type="match status" value="1"/>
</dbReference>
<dbReference type="Gene3D" id="3.40.50.300">
    <property type="entry name" value="P-loop containing nucleotide triphosphate hydrolases"/>
    <property type="match status" value="1"/>
</dbReference>
<dbReference type="Gene3D" id="3.40.50.720">
    <property type="entry name" value="NAD(P)-binding Rossmann-like Domain"/>
    <property type="match status" value="1"/>
</dbReference>
<evidence type="ECO:0000313" key="9">
    <source>
        <dbReference type="Proteomes" id="UP000649617"/>
    </source>
</evidence>
<dbReference type="GO" id="GO:0005524">
    <property type="term" value="F:ATP binding"/>
    <property type="evidence" value="ECO:0007669"/>
    <property type="project" value="InterPro"/>
</dbReference>
<dbReference type="GO" id="GO:0016020">
    <property type="term" value="C:membrane"/>
    <property type="evidence" value="ECO:0007669"/>
    <property type="project" value="InterPro"/>
</dbReference>
<keyword evidence="9" id="KW-1185">Reference proteome</keyword>
<feature type="domain" description="Peptidase C39" evidence="7">
    <location>
        <begin position="800"/>
        <end position="919"/>
    </location>
</feature>
<dbReference type="PROSITE" id="PS00061">
    <property type="entry name" value="ADH_SHORT"/>
    <property type="match status" value="1"/>
</dbReference>
<dbReference type="InterPro" id="IPR003439">
    <property type="entry name" value="ABC_transporter-like_ATP-bd"/>
</dbReference>
<dbReference type="Pfam" id="PF00005">
    <property type="entry name" value="ABC_tran"/>
    <property type="match status" value="1"/>
</dbReference>
<keyword evidence="4 5" id="KW-0472">Membrane</keyword>
<dbReference type="FunFam" id="3.40.50.720:FF:000084">
    <property type="entry name" value="Short-chain dehydrogenase reductase"/>
    <property type="match status" value="1"/>
</dbReference>
<evidence type="ECO:0000256" key="4">
    <source>
        <dbReference type="ARBA" id="ARBA00023136"/>
    </source>
</evidence>
<protein>
    <submittedName>
        <fullName evidence="8">MchF protein</fullName>
    </submittedName>
</protein>
<dbReference type="GO" id="GO:0008233">
    <property type="term" value="F:peptidase activity"/>
    <property type="evidence" value="ECO:0007669"/>
    <property type="project" value="InterPro"/>
</dbReference>
<dbReference type="EMBL" id="CAJNIZ010022223">
    <property type="protein sequence ID" value="CAE7459023.1"/>
    <property type="molecule type" value="Genomic_DNA"/>
</dbReference>
<gene>
    <name evidence="8" type="primary">mchF</name>
    <name evidence="8" type="ORF">SPIL2461_LOCUS11359</name>
</gene>
<dbReference type="InterPro" id="IPR036291">
    <property type="entry name" value="NAD(P)-bd_dom_sf"/>
</dbReference>
<dbReference type="Gene3D" id="2.40.50.100">
    <property type="match status" value="1"/>
</dbReference>
<feature type="domain" description="ABC transmembrane type-1" evidence="6">
    <location>
        <begin position="953"/>
        <end position="1233"/>
    </location>
</feature>
<dbReference type="GO" id="GO:0016887">
    <property type="term" value="F:ATP hydrolysis activity"/>
    <property type="evidence" value="ECO:0007669"/>
    <property type="project" value="InterPro"/>
</dbReference>
<dbReference type="Gene3D" id="1.20.1560.10">
    <property type="entry name" value="ABC transporter type 1, transmembrane domain"/>
    <property type="match status" value="1"/>
</dbReference>
<evidence type="ECO:0000256" key="5">
    <source>
        <dbReference type="SAM" id="Phobius"/>
    </source>
</evidence>
<dbReference type="Pfam" id="PF07386">
    <property type="entry name" value="DUF1499"/>
    <property type="match status" value="1"/>
</dbReference>